<dbReference type="Proteomes" id="UP000242498">
    <property type="component" value="Chromosome I"/>
</dbReference>
<dbReference type="EMBL" id="LT907782">
    <property type="protein sequence ID" value="SNX60693.1"/>
    <property type="molecule type" value="Genomic_DNA"/>
</dbReference>
<name>A0A285C0Y1_9PROT</name>
<evidence type="ECO:0000313" key="2">
    <source>
        <dbReference type="Proteomes" id="UP000242498"/>
    </source>
</evidence>
<protein>
    <submittedName>
        <fullName evidence="1">Uncharacterized protein</fullName>
    </submittedName>
</protein>
<dbReference type="AlphaFoldDB" id="A0A285C0Y1"/>
<proteinExistence type="predicted"/>
<accession>A0A285C0Y1</accession>
<organism evidence="1 2">
    <name type="scientific">Nitrosomonas ureae</name>
    <dbReference type="NCBI Taxonomy" id="44577"/>
    <lineage>
        <taxon>Bacteria</taxon>
        <taxon>Pseudomonadati</taxon>
        <taxon>Pseudomonadota</taxon>
        <taxon>Betaproteobacteria</taxon>
        <taxon>Nitrosomonadales</taxon>
        <taxon>Nitrosomonadaceae</taxon>
        <taxon>Nitrosomonas</taxon>
    </lineage>
</organism>
<sequence>MSKNITKSNLELWDVIEAKKQITHDGLLDTAEVMNQPKYFINQLTGSTLDKIAAEARINGIFDIAIKLGQIKDPDTPSNWIAWAKRKGFDIDHLDQFNNFQESILTSDTLEKVGGTDIERRRNKQIAAIIEHANALEYPLMSIPYGGKKKIKDTCLKNFSLFTDSSFDHAWKEAKRKGLIEVENIDSYR</sequence>
<gene>
    <name evidence="1" type="ORF">SAMN06296273_2163</name>
</gene>
<reference evidence="1 2" key="1">
    <citation type="submission" date="2017-08" db="EMBL/GenBank/DDBJ databases">
        <authorList>
            <person name="de Groot N.N."/>
        </authorList>
    </citation>
    <scope>NUCLEOTIDE SEQUENCE [LARGE SCALE GENOMIC DNA]</scope>
    <source>
        <strain evidence="1 2">Nm15</strain>
    </source>
</reference>
<evidence type="ECO:0000313" key="1">
    <source>
        <dbReference type="EMBL" id="SNX60693.1"/>
    </source>
</evidence>
<dbReference type="OrthoDB" id="10016698at2"/>
<dbReference type="RefSeq" id="WP_096293338.1">
    <property type="nucleotide sequence ID" value="NZ_LT907782.1"/>
</dbReference>